<name>A0A3B1CQA3_9ZZZZ</name>
<evidence type="ECO:0000313" key="1">
    <source>
        <dbReference type="EMBL" id="VAX32736.1"/>
    </source>
</evidence>
<proteinExistence type="predicted"/>
<accession>A0A3B1CQA3</accession>
<organism evidence="1">
    <name type="scientific">hydrothermal vent metagenome</name>
    <dbReference type="NCBI Taxonomy" id="652676"/>
    <lineage>
        <taxon>unclassified sequences</taxon>
        <taxon>metagenomes</taxon>
        <taxon>ecological metagenomes</taxon>
    </lineage>
</organism>
<reference evidence="1" key="1">
    <citation type="submission" date="2018-06" db="EMBL/GenBank/DDBJ databases">
        <authorList>
            <person name="Zhirakovskaya E."/>
        </authorList>
    </citation>
    <scope>NUCLEOTIDE SEQUENCE</scope>
</reference>
<sequence length="142" mass="14606">TAGSLNLSGPDAGVIGTVFTPNRPTTVSINQNSGFVQWRESTINVGNLDGKETLIVVSFSSDGTVLGVVIGTGIVEVSSGTAVSSTYGYALECTELGVDCSDILVDLAEQKLAFSEVSIPKIDPDADNSATGPLVLNGLLTW</sequence>
<protein>
    <submittedName>
        <fullName evidence="1">Uncharacterized protein</fullName>
    </submittedName>
</protein>
<dbReference type="AlphaFoldDB" id="A0A3B1CQA3"/>
<feature type="non-terminal residue" evidence="1">
    <location>
        <position position="1"/>
    </location>
</feature>
<dbReference type="EMBL" id="UOGF01000096">
    <property type="protein sequence ID" value="VAX32736.1"/>
    <property type="molecule type" value="Genomic_DNA"/>
</dbReference>
<gene>
    <name evidence="1" type="ORF">MNBD_NITROSPIRAE01-1543</name>
</gene>